<accession>A0A8J2SXC0</accession>
<dbReference type="EMBL" id="CAKKNE010000005">
    <property type="protein sequence ID" value="CAH0376892.1"/>
    <property type="molecule type" value="Genomic_DNA"/>
</dbReference>
<dbReference type="GO" id="GO:0004518">
    <property type="term" value="F:nuclease activity"/>
    <property type="evidence" value="ECO:0007669"/>
    <property type="project" value="UniProtKB-KW"/>
</dbReference>
<dbReference type="Proteomes" id="UP000789595">
    <property type="component" value="Unassembled WGS sequence"/>
</dbReference>
<evidence type="ECO:0000256" key="3">
    <source>
        <dbReference type="SAM" id="SignalP"/>
    </source>
</evidence>
<sequence>MLRLTALVLVLRGATASDCDTATYYAYVDLTLTGSALRAALHARIKSPHDVIPYTSSATDVWDALKVIDADPANTDNVLGIYSRRSMPDSLSGDSDGWNREHSWPKSCGVGYEGPDFSDLHHLFPADWSVNSARGNKNFGDCLSDGTPTCEAPAHTEAPDTADDVDSFLPPPSTRGDIARAAFYMVTRYDGGEKDTEALQLVDGCGCAESGRLASYAWLRQWHIDDPVDDAERLRNAQICTDYQGNRNPYVDYPELVAAVFDDEAEAQIRADACNDDPPAADDFDGSGADRVGAGDVLIAGARFDNPDDLVIVFLKTFPNGIALTITDNGWLESGNWRDNEGTLSLSLPSVAAGQTVTLADMDSVSGSFALSASGDQIFVVDNGEAVAGLHTGGGWSDATDSSTSALPPGLEDASITFEETPDAYCYDGLRSGTQKELRDALTDASQWTECSALDASPFFVSDAAGGLNGTSTGALTSAAAAGFVGAAAVVALW</sequence>
<dbReference type="GO" id="GO:0016787">
    <property type="term" value="F:hydrolase activity"/>
    <property type="evidence" value="ECO:0007669"/>
    <property type="project" value="UniProtKB-KW"/>
</dbReference>
<dbReference type="InterPro" id="IPR044925">
    <property type="entry name" value="His-Me_finger_sf"/>
</dbReference>
<dbReference type="OrthoDB" id="423935at2759"/>
<dbReference type="InterPro" id="IPR007346">
    <property type="entry name" value="Endonuclease-I"/>
</dbReference>
<proteinExistence type="predicted"/>
<protein>
    <recommendedName>
        <fullName evidence="6">Endonuclease I</fullName>
    </recommendedName>
</protein>
<keyword evidence="2" id="KW-0378">Hydrolase</keyword>
<evidence type="ECO:0000256" key="2">
    <source>
        <dbReference type="ARBA" id="ARBA00022801"/>
    </source>
</evidence>
<evidence type="ECO:0000256" key="1">
    <source>
        <dbReference type="ARBA" id="ARBA00022722"/>
    </source>
</evidence>
<comment type="caution">
    <text evidence="4">The sequence shown here is derived from an EMBL/GenBank/DDBJ whole genome shotgun (WGS) entry which is preliminary data.</text>
</comment>
<dbReference type="PANTHER" id="PTHR33607">
    <property type="entry name" value="ENDONUCLEASE-1"/>
    <property type="match status" value="1"/>
</dbReference>
<reference evidence="4" key="1">
    <citation type="submission" date="2021-11" db="EMBL/GenBank/DDBJ databases">
        <authorList>
            <consortium name="Genoscope - CEA"/>
            <person name="William W."/>
        </authorList>
    </citation>
    <scope>NUCLEOTIDE SEQUENCE</scope>
</reference>
<keyword evidence="1" id="KW-0540">Nuclease</keyword>
<evidence type="ECO:0000313" key="5">
    <source>
        <dbReference type="Proteomes" id="UP000789595"/>
    </source>
</evidence>
<dbReference type="Pfam" id="PF04231">
    <property type="entry name" value="Endonuclease_1"/>
    <property type="match status" value="1"/>
</dbReference>
<evidence type="ECO:0000313" key="4">
    <source>
        <dbReference type="EMBL" id="CAH0376892.1"/>
    </source>
</evidence>
<dbReference type="AlphaFoldDB" id="A0A8J2SXC0"/>
<keyword evidence="5" id="KW-1185">Reference proteome</keyword>
<organism evidence="4 5">
    <name type="scientific">Pelagomonas calceolata</name>
    <dbReference type="NCBI Taxonomy" id="35677"/>
    <lineage>
        <taxon>Eukaryota</taxon>
        <taxon>Sar</taxon>
        <taxon>Stramenopiles</taxon>
        <taxon>Ochrophyta</taxon>
        <taxon>Pelagophyceae</taxon>
        <taxon>Pelagomonadales</taxon>
        <taxon>Pelagomonadaceae</taxon>
        <taxon>Pelagomonas</taxon>
    </lineage>
</organism>
<evidence type="ECO:0008006" key="6">
    <source>
        <dbReference type="Google" id="ProtNLM"/>
    </source>
</evidence>
<keyword evidence="3" id="KW-0732">Signal</keyword>
<feature type="chain" id="PRO_5035260672" description="Endonuclease I" evidence="3">
    <location>
        <begin position="17"/>
        <end position="494"/>
    </location>
</feature>
<feature type="signal peptide" evidence="3">
    <location>
        <begin position="1"/>
        <end position="16"/>
    </location>
</feature>
<gene>
    <name evidence="4" type="ORF">PECAL_5P14880</name>
</gene>
<dbReference type="PANTHER" id="PTHR33607:SF2">
    <property type="entry name" value="ENDONUCLEASE-1"/>
    <property type="match status" value="1"/>
</dbReference>
<dbReference type="SUPFAM" id="SSF54060">
    <property type="entry name" value="His-Me finger endonucleases"/>
    <property type="match status" value="1"/>
</dbReference>
<name>A0A8J2SXC0_9STRA</name>